<dbReference type="RefSeq" id="WP_341724216.1">
    <property type="nucleotide sequence ID" value="NZ_JBBWWT010000001.1"/>
</dbReference>
<evidence type="ECO:0000256" key="1">
    <source>
        <dbReference type="SAM" id="SignalP"/>
    </source>
</evidence>
<comment type="caution">
    <text evidence="2">The sequence shown here is derived from an EMBL/GenBank/DDBJ whole genome shotgun (WGS) entry which is preliminary data.</text>
</comment>
<dbReference type="Gene3D" id="3.40.1570.10">
    <property type="entry name" value="HemS/ChuS/ChuX like domains"/>
    <property type="match status" value="1"/>
</dbReference>
<keyword evidence="3" id="KW-1185">Reference proteome</keyword>
<sequence>MKTLLLTASLLATLGLSARAHASDTCASADDAKVIQHYYAQTRPGAPPPAVGRLFRMKEATVVSALAPAQAYGVRSNRLFFEEVWKSVDAWGADTRVGIVFTSGGQHAWNFPSKVPQTQSTSSPIWYDMYADNGDGVHGHITPGEVDQIWALQLPTKEADKFTRILAFYGKQGDLIVGLYVSEGVKAFDPKAVAGFEKTRELLKTQPRICSPG</sequence>
<dbReference type="Proteomes" id="UP001459204">
    <property type="component" value="Unassembled WGS sequence"/>
</dbReference>
<dbReference type="InterPro" id="IPR053733">
    <property type="entry name" value="Heme_Transport_Util_sf"/>
</dbReference>
<protein>
    <submittedName>
        <fullName evidence="2">ChuX/HutX family heme-like substrate-binding protein</fullName>
    </submittedName>
</protein>
<proteinExistence type="predicted"/>
<evidence type="ECO:0000313" key="2">
    <source>
        <dbReference type="EMBL" id="MEL1263017.1"/>
    </source>
</evidence>
<accession>A0ABU9IVK5</accession>
<dbReference type="EMBL" id="JBBWWT010000001">
    <property type="protein sequence ID" value="MEL1263017.1"/>
    <property type="molecule type" value="Genomic_DNA"/>
</dbReference>
<dbReference type="SUPFAM" id="SSF144064">
    <property type="entry name" value="Heme iron utilization protein-like"/>
    <property type="match status" value="1"/>
</dbReference>
<gene>
    <name evidence="2" type="ORF">AAD027_01335</name>
</gene>
<feature type="signal peptide" evidence="1">
    <location>
        <begin position="1"/>
        <end position="22"/>
    </location>
</feature>
<dbReference type="Pfam" id="PF06228">
    <property type="entry name" value="ChuX_HutX"/>
    <property type="match status" value="1"/>
</dbReference>
<feature type="chain" id="PRO_5047024871" evidence="1">
    <location>
        <begin position="23"/>
        <end position="213"/>
    </location>
</feature>
<dbReference type="InterPro" id="IPR010413">
    <property type="entry name" value="HutX-like"/>
</dbReference>
<organism evidence="2 3">
    <name type="scientific">Pseudoxanthomonas putridarboris</name>
    <dbReference type="NCBI Taxonomy" id="752605"/>
    <lineage>
        <taxon>Bacteria</taxon>
        <taxon>Pseudomonadati</taxon>
        <taxon>Pseudomonadota</taxon>
        <taxon>Gammaproteobacteria</taxon>
        <taxon>Lysobacterales</taxon>
        <taxon>Lysobacteraceae</taxon>
        <taxon>Pseudoxanthomonas</taxon>
    </lineage>
</organism>
<evidence type="ECO:0000313" key="3">
    <source>
        <dbReference type="Proteomes" id="UP001459204"/>
    </source>
</evidence>
<keyword evidence="1" id="KW-0732">Signal</keyword>
<reference evidence="2 3" key="1">
    <citation type="submission" date="2024-04" db="EMBL/GenBank/DDBJ databases">
        <title>Draft genome sequence of Pseudoxanthomonas putridarboris WD12.</title>
        <authorList>
            <person name="Oh J."/>
        </authorList>
    </citation>
    <scope>NUCLEOTIDE SEQUENCE [LARGE SCALE GENOMIC DNA]</scope>
    <source>
        <strain evidence="2 3">WD12</strain>
    </source>
</reference>
<name>A0ABU9IVK5_9GAMM</name>